<evidence type="ECO:0000313" key="2">
    <source>
        <dbReference type="EMBL" id="KAK9818475.1"/>
    </source>
</evidence>
<evidence type="ECO:0000256" key="1">
    <source>
        <dbReference type="SAM" id="MobiDB-lite"/>
    </source>
</evidence>
<sequence>MANVPVRVQRMLAFISTIDRIECLMPGNEKQLATVMRAWGLPREDASTAKMKVEPGAQELQATSLLLTKPASNQQSRKQPQYEADLLSVWLSESKSSHKPSNSIDAPVSSVPRNIHIPHSSQDPCDLDHRKVAQCPRGHTKATIGANPSSKKVATAAAAAL</sequence>
<accession>A0AAW1Q874</accession>
<reference evidence="2 3" key="1">
    <citation type="journal article" date="2024" name="Nat. Commun.">
        <title>Phylogenomics reveals the evolutionary origins of lichenization in chlorophyte algae.</title>
        <authorList>
            <person name="Puginier C."/>
            <person name="Libourel C."/>
            <person name="Otte J."/>
            <person name="Skaloud P."/>
            <person name="Haon M."/>
            <person name="Grisel S."/>
            <person name="Petersen M."/>
            <person name="Berrin J.G."/>
            <person name="Delaux P.M."/>
            <person name="Dal Grande F."/>
            <person name="Keller J."/>
        </authorList>
    </citation>
    <scope>NUCLEOTIDE SEQUENCE [LARGE SCALE GENOMIC DNA]</scope>
    <source>
        <strain evidence="2 3">SAG 2145</strain>
    </source>
</reference>
<feature type="region of interest" description="Disordered" evidence="1">
    <location>
        <begin position="94"/>
        <end position="127"/>
    </location>
</feature>
<proteinExistence type="predicted"/>
<dbReference type="AlphaFoldDB" id="A0AAW1Q874"/>
<comment type="caution">
    <text evidence="2">The sequence shown here is derived from an EMBL/GenBank/DDBJ whole genome shotgun (WGS) entry which is preliminary data.</text>
</comment>
<organism evidence="2 3">
    <name type="scientific">Apatococcus lobatus</name>
    <dbReference type="NCBI Taxonomy" id="904363"/>
    <lineage>
        <taxon>Eukaryota</taxon>
        <taxon>Viridiplantae</taxon>
        <taxon>Chlorophyta</taxon>
        <taxon>core chlorophytes</taxon>
        <taxon>Trebouxiophyceae</taxon>
        <taxon>Chlorellales</taxon>
        <taxon>Chlorellaceae</taxon>
        <taxon>Apatococcus</taxon>
    </lineage>
</organism>
<keyword evidence="3" id="KW-1185">Reference proteome</keyword>
<dbReference type="Proteomes" id="UP001438707">
    <property type="component" value="Unassembled WGS sequence"/>
</dbReference>
<evidence type="ECO:0000313" key="3">
    <source>
        <dbReference type="Proteomes" id="UP001438707"/>
    </source>
</evidence>
<dbReference type="EMBL" id="JALJOS010000062">
    <property type="protein sequence ID" value="KAK9818475.1"/>
    <property type="molecule type" value="Genomic_DNA"/>
</dbReference>
<protein>
    <submittedName>
        <fullName evidence="2">Uncharacterized protein</fullName>
    </submittedName>
</protein>
<gene>
    <name evidence="2" type="ORF">WJX74_008372</name>
</gene>
<name>A0AAW1Q874_9CHLO</name>